<gene>
    <name evidence="1" type="ORF">FF104_11760</name>
</gene>
<reference evidence="1 2" key="1">
    <citation type="submission" date="2019-05" db="EMBL/GenBank/DDBJ databases">
        <authorList>
            <person name="Schori C."/>
            <person name="Ahrens C."/>
        </authorList>
    </citation>
    <scope>NUCLEOTIDE SEQUENCE [LARGE SCALE GENOMIC DNA]</scope>
    <source>
        <strain evidence="1 2">DSM 10702</strain>
    </source>
</reference>
<evidence type="ECO:0000313" key="1">
    <source>
        <dbReference type="EMBL" id="QMW91618.1"/>
    </source>
</evidence>
<name>A0AAP9UER0_CLOBU</name>
<evidence type="ECO:0000313" key="2">
    <source>
        <dbReference type="Proteomes" id="UP000515243"/>
    </source>
</evidence>
<protein>
    <submittedName>
        <fullName evidence="1">Uncharacterized protein</fullName>
    </submittedName>
</protein>
<dbReference type="Proteomes" id="UP000515243">
    <property type="component" value="Chromosome 1"/>
</dbReference>
<dbReference type="AlphaFoldDB" id="A0AAP9UER0"/>
<dbReference type="GeneID" id="92944852"/>
<proteinExistence type="predicted"/>
<sequence length="113" mass="13949">MKIECELSYNNHGYGKGKAYIAKIIGEDKYYKFKREFLEREINVTNGSKTTWYSYEWQINENGIYEWYENNTFKTVRKYFYYDRFTDKIEFIKQSELCEFLEKHESDKMKVEC</sequence>
<dbReference type="RefSeq" id="WP_035765195.1">
    <property type="nucleotide sequence ID" value="NZ_AP019716.1"/>
</dbReference>
<accession>A0AAP9UER0</accession>
<organism evidence="1 2">
    <name type="scientific">Clostridium butyricum</name>
    <dbReference type="NCBI Taxonomy" id="1492"/>
    <lineage>
        <taxon>Bacteria</taxon>
        <taxon>Bacillati</taxon>
        <taxon>Bacillota</taxon>
        <taxon>Clostridia</taxon>
        <taxon>Eubacteriales</taxon>
        <taxon>Clostridiaceae</taxon>
        <taxon>Clostridium</taxon>
    </lineage>
</organism>
<dbReference type="EMBL" id="CP040626">
    <property type="protein sequence ID" value="QMW91618.1"/>
    <property type="molecule type" value="Genomic_DNA"/>
</dbReference>